<dbReference type="Gene3D" id="1.10.3890.10">
    <property type="entry name" value="HflD-like"/>
    <property type="match status" value="1"/>
</dbReference>
<evidence type="ECO:0000256" key="4">
    <source>
        <dbReference type="ARBA" id="ARBA00023136"/>
    </source>
</evidence>
<keyword evidence="4" id="KW-0472">Membrane</keyword>
<dbReference type="NCBIfam" id="NF001246">
    <property type="entry name" value="PRK00218.1-2"/>
    <property type="match status" value="1"/>
</dbReference>
<name>A0A3M8S3R4_9PROT</name>
<evidence type="ECO:0000256" key="3">
    <source>
        <dbReference type="ARBA" id="ARBA00022490"/>
    </source>
</evidence>
<dbReference type="OrthoDB" id="9788031at2"/>
<dbReference type="SUPFAM" id="SSF101322">
    <property type="entry name" value="YcfC-like"/>
    <property type="match status" value="1"/>
</dbReference>
<dbReference type="EMBL" id="RIZI01000068">
    <property type="protein sequence ID" value="RNF75559.1"/>
    <property type="molecule type" value="Genomic_DNA"/>
</dbReference>
<sequence length="222" mass="24461">MWSRLRSDPEERRDRAIALAALLRAALLVQDSARQGMQNGEASTQTIRSILAMDGNDGIQLFGDIPGLRRALALICPLLQRGPGNAQEAELLRYALALLTLGKRLIARHDLAERVRQGIEQAQRQMEHFADPLHPSVTASLAQTYTDAVGKLSPRIIVSGESRYLSNSEDAARIRTLLLAGIRAAVWWRQRGGNLLRLILERRALCQEATALLAANPFNADA</sequence>
<dbReference type="PANTHER" id="PTHR38100:SF1">
    <property type="entry name" value="HIGH FREQUENCY LYSOGENIZATION PROTEIN HFLD"/>
    <property type="match status" value="1"/>
</dbReference>
<gene>
    <name evidence="5" type="primary">hflD</name>
    <name evidence="5" type="ORF">EC580_00805</name>
</gene>
<dbReference type="GO" id="GO:0005737">
    <property type="term" value="C:cytoplasm"/>
    <property type="evidence" value="ECO:0007669"/>
    <property type="project" value="UniProtKB-SubCell"/>
</dbReference>
<dbReference type="Pfam" id="PF04356">
    <property type="entry name" value="DUF489"/>
    <property type="match status" value="1"/>
</dbReference>
<evidence type="ECO:0000313" key="5">
    <source>
        <dbReference type="EMBL" id="RNF75559.1"/>
    </source>
</evidence>
<protein>
    <submittedName>
        <fullName evidence="5">Lysogenization regulator HflD</fullName>
    </submittedName>
</protein>
<evidence type="ECO:0000256" key="2">
    <source>
        <dbReference type="ARBA" id="ARBA00022475"/>
    </source>
</evidence>
<keyword evidence="2" id="KW-1003">Cell membrane</keyword>
<comment type="subcellular location">
    <subcellularLocation>
        <location evidence="1">Cytoplasm</location>
    </subcellularLocation>
</comment>
<accession>A0A3M8S3R4</accession>
<reference evidence="5" key="1">
    <citation type="submission" date="2018-10" db="EMBL/GenBank/DDBJ databases">
        <title>Acidithiobacillus sulfuriphilus sp. nov.: an extremely acidophilic sulfur-oxidizing chemolithotroph isolated from a neutral pH environment.</title>
        <authorList>
            <person name="Falagan C."/>
            <person name="Moya-Beltran A."/>
            <person name="Quatrini R."/>
            <person name="Johnson D.B."/>
        </authorList>
    </citation>
    <scope>NUCLEOTIDE SEQUENCE [LARGE SCALE GENOMIC DNA]</scope>
    <source>
        <strain evidence="5">CJ-2</strain>
    </source>
</reference>
<keyword evidence="3" id="KW-0963">Cytoplasm</keyword>
<evidence type="ECO:0000256" key="1">
    <source>
        <dbReference type="ARBA" id="ARBA00004496"/>
    </source>
</evidence>
<dbReference type="PANTHER" id="PTHR38100">
    <property type="entry name" value="HIGH FREQUENCY LYSOGENIZATION PROTEIN HFLD"/>
    <property type="match status" value="1"/>
</dbReference>
<organism evidence="5">
    <name type="scientific">Acidithiobacillus sulfuriphilus</name>
    <dbReference type="NCBI Taxonomy" id="1867749"/>
    <lineage>
        <taxon>Bacteria</taxon>
        <taxon>Pseudomonadati</taxon>
        <taxon>Pseudomonadota</taxon>
        <taxon>Acidithiobacillia</taxon>
        <taxon>Acidithiobacillales</taxon>
        <taxon>Acidithiobacillaceae</taxon>
        <taxon>Acidithiobacillus</taxon>
    </lineage>
</organism>
<dbReference type="RefSeq" id="WP_123101329.1">
    <property type="nucleotide sequence ID" value="NZ_CP127527.1"/>
</dbReference>
<dbReference type="InterPro" id="IPR007451">
    <property type="entry name" value="HflD"/>
</dbReference>
<dbReference type="HAMAP" id="MF_00695">
    <property type="entry name" value="HflD_protein"/>
    <property type="match status" value="1"/>
</dbReference>
<dbReference type="InterPro" id="IPR035932">
    <property type="entry name" value="HflD-like_sf"/>
</dbReference>
<proteinExistence type="inferred from homology"/>
<comment type="caution">
    <text evidence="5">The sequence shown here is derived from an EMBL/GenBank/DDBJ whole genome shotgun (WGS) entry which is preliminary data.</text>
</comment>
<dbReference type="AlphaFoldDB" id="A0A3M8S3R4"/>